<dbReference type="OrthoDB" id="799537at2"/>
<reference evidence="4" key="2">
    <citation type="submission" date="2017-01" db="EMBL/GenBank/DDBJ databases">
        <authorList>
            <person name="Varghese N."/>
            <person name="Submissions S."/>
        </authorList>
    </citation>
    <scope>NUCLEOTIDE SEQUENCE [LARGE SCALE GENOMIC DNA]</scope>
    <source>
        <strain evidence="4">DSM 21068</strain>
    </source>
</reference>
<proteinExistence type="predicted"/>
<dbReference type="RefSeq" id="WP_076452563.1">
    <property type="nucleotide sequence ID" value="NZ_FTOJ01000010.1"/>
</dbReference>
<accession>A0A1N7NZM7</accession>
<protein>
    <submittedName>
        <fullName evidence="3">Uncharacterized protein</fullName>
    </submittedName>
</protein>
<evidence type="ECO:0000313" key="3">
    <source>
        <dbReference type="EMBL" id="SIT03797.1"/>
    </source>
</evidence>
<evidence type="ECO:0000256" key="1">
    <source>
        <dbReference type="SAM" id="Phobius"/>
    </source>
</evidence>
<organism evidence="3 4">
    <name type="scientific">Chryseobacterium piscicola</name>
    <dbReference type="NCBI Taxonomy" id="551459"/>
    <lineage>
        <taxon>Bacteria</taxon>
        <taxon>Pseudomonadati</taxon>
        <taxon>Bacteroidota</taxon>
        <taxon>Flavobacteriia</taxon>
        <taxon>Flavobacteriales</taxon>
        <taxon>Weeksellaceae</taxon>
        <taxon>Chryseobacterium group</taxon>
        <taxon>Chryseobacterium</taxon>
    </lineage>
</organism>
<dbReference type="Proteomes" id="UP000186246">
    <property type="component" value="Unassembled WGS sequence"/>
</dbReference>
<evidence type="ECO:0000313" key="5">
    <source>
        <dbReference type="Proteomes" id="UP000238314"/>
    </source>
</evidence>
<keyword evidence="1" id="KW-1133">Transmembrane helix</keyword>
<dbReference type="STRING" id="551459.SAMN05421796_11018"/>
<reference evidence="3" key="3">
    <citation type="submission" date="2017-01" db="EMBL/GenBank/DDBJ databases">
        <authorList>
            <person name="Mah S.A."/>
            <person name="Swanson W.J."/>
            <person name="Moy G.W."/>
            <person name="Vacquier V.D."/>
        </authorList>
    </citation>
    <scope>NUCLEOTIDE SEQUENCE [LARGE SCALE GENOMIC DNA]</scope>
    <source>
        <strain evidence="3">DSM 21068</strain>
    </source>
</reference>
<keyword evidence="1" id="KW-0472">Membrane</keyword>
<name>A0A1N7NZM7_9FLAO</name>
<dbReference type="AlphaFoldDB" id="A0A1N7NZM7"/>
<reference evidence="2 5" key="1">
    <citation type="submission" date="2016-11" db="EMBL/GenBank/DDBJ databases">
        <title>Whole genomes of Flavobacteriaceae.</title>
        <authorList>
            <person name="Stine C."/>
            <person name="Li C."/>
            <person name="Tadesse D."/>
        </authorList>
    </citation>
    <scope>NUCLEOTIDE SEQUENCE [LARGE SCALE GENOMIC DNA]</scope>
    <source>
        <strain evidence="2 5">DSM 21068</strain>
    </source>
</reference>
<feature type="transmembrane region" description="Helical" evidence="1">
    <location>
        <begin position="20"/>
        <end position="37"/>
    </location>
</feature>
<dbReference type="EMBL" id="FTOJ01000010">
    <property type="protein sequence ID" value="SIT03797.1"/>
    <property type="molecule type" value="Genomic_DNA"/>
</dbReference>
<dbReference type="EMBL" id="MUGO01000014">
    <property type="protein sequence ID" value="PQA92797.1"/>
    <property type="molecule type" value="Genomic_DNA"/>
</dbReference>
<evidence type="ECO:0000313" key="2">
    <source>
        <dbReference type="EMBL" id="PQA92797.1"/>
    </source>
</evidence>
<evidence type="ECO:0000313" key="4">
    <source>
        <dbReference type="Proteomes" id="UP000186246"/>
    </source>
</evidence>
<feature type="transmembrane region" description="Helical" evidence="1">
    <location>
        <begin position="49"/>
        <end position="70"/>
    </location>
</feature>
<dbReference type="Proteomes" id="UP000238314">
    <property type="component" value="Unassembled WGS sequence"/>
</dbReference>
<gene>
    <name evidence="2" type="ORF">B0A70_10455</name>
    <name evidence="3" type="ORF">SAMN05421796_11018</name>
</gene>
<keyword evidence="5" id="KW-1185">Reference proteome</keyword>
<keyword evidence="1" id="KW-0812">Transmembrane</keyword>
<sequence length="73" mass="7799">MSEKKFSESHNDDDKLSTGLAIASFCFPIVGIIVYFSNKGTNPNKAQSACHAALWGFGIGLVLNILVRVAGNN</sequence>